<organism evidence="3 4">
    <name type="scientific">Acacia crassicarpa</name>
    <name type="common">northern wattle</name>
    <dbReference type="NCBI Taxonomy" id="499986"/>
    <lineage>
        <taxon>Eukaryota</taxon>
        <taxon>Viridiplantae</taxon>
        <taxon>Streptophyta</taxon>
        <taxon>Embryophyta</taxon>
        <taxon>Tracheophyta</taxon>
        <taxon>Spermatophyta</taxon>
        <taxon>Magnoliopsida</taxon>
        <taxon>eudicotyledons</taxon>
        <taxon>Gunneridae</taxon>
        <taxon>Pentapetalae</taxon>
        <taxon>rosids</taxon>
        <taxon>fabids</taxon>
        <taxon>Fabales</taxon>
        <taxon>Fabaceae</taxon>
        <taxon>Caesalpinioideae</taxon>
        <taxon>mimosoid clade</taxon>
        <taxon>Acacieae</taxon>
        <taxon>Acacia</taxon>
    </lineage>
</organism>
<comment type="caution">
    <text evidence="3">The sequence shown here is derived from an EMBL/GenBank/DDBJ whole genome shotgun (WGS) entry which is preliminary data.</text>
</comment>
<dbReference type="InterPro" id="IPR011990">
    <property type="entry name" value="TPR-like_helical_dom_sf"/>
</dbReference>
<evidence type="ECO:0000313" key="3">
    <source>
        <dbReference type="EMBL" id="KAK4268419.1"/>
    </source>
</evidence>
<dbReference type="PANTHER" id="PTHR47942">
    <property type="entry name" value="TETRATRICOPEPTIDE REPEAT (TPR)-LIKE SUPERFAMILY PROTEIN-RELATED"/>
    <property type="match status" value="1"/>
</dbReference>
<feature type="repeat" description="PPR" evidence="2">
    <location>
        <begin position="193"/>
        <end position="228"/>
    </location>
</feature>
<dbReference type="InterPro" id="IPR002885">
    <property type="entry name" value="PPR_rpt"/>
</dbReference>
<dbReference type="InterPro" id="IPR051222">
    <property type="entry name" value="PPR/CCM1_RNA-binding"/>
</dbReference>
<feature type="repeat" description="PPR" evidence="2">
    <location>
        <begin position="229"/>
        <end position="263"/>
    </location>
</feature>
<feature type="repeat" description="PPR" evidence="2">
    <location>
        <begin position="341"/>
        <end position="375"/>
    </location>
</feature>
<proteinExistence type="predicted"/>
<evidence type="ECO:0000256" key="2">
    <source>
        <dbReference type="PROSITE-ProRule" id="PRU00708"/>
    </source>
</evidence>
<dbReference type="EMBL" id="JAWXYG010000007">
    <property type="protein sequence ID" value="KAK4268419.1"/>
    <property type="molecule type" value="Genomic_DNA"/>
</dbReference>
<feature type="repeat" description="PPR" evidence="2">
    <location>
        <begin position="120"/>
        <end position="154"/>
    </location>
</feature>
<dbReference type="Gene3D" id="1.25.40.10">
    <property type="entry name" value="Tetratricopeptide repeat domain"/>
    <property type="match status" value="3"/>
</dbReference>
<dbReference type="NCBIfam" id="TIGR00756">
    <property type="entry name" value="PPR"/>
    <property type="match status" value="7"/>
</dbReference>
<dbReference type="AlphaFoldDB" id="A0AAE1MK77"/>
<dbReference type="PROSITE" id="PS51375">
    <property type="entry name" value="PPR"/>
    <property type="match status" value="6"/>
</dbReference>
<dbReference type="SUPFAM" id="SSF81901">
    <property type="entry name" value="HCP-like"/>
    <property type="match status" value="1"/>
</dbReference>
<keyword evidence="4" id="KW-1185">Reference proteome</keyword>
<dbReference type="Pfam" id="PF12854">
    <property type="entry name" value="PPR_1"/>
    <property type="match status" value="1"/>
</dbReference>
<evidence type="ECO:0000256" key="1">
    <source>
        <dbReference type="ARBA" id="ARBA00022737"/>
    </source>
</evidence>
<evidence type="ECO:0000313" key="4">
    <source>
        <dbReference type="Proteomes" id="UP001293593"/>
    </source>
</evidence>
<keyword evidence="1" id="KW-0677">Repeat</keyword>
<feature type="repeat" description="PPR" evidence="2">
    <location>
        <begin position="155"/>
        <end position="189"/>
    </location>
</feature>
<feature type="repeat" description="PPR" evidence="2">
    <location>
        <begin position="264"/>
        <end position="298"/>
    </location>
</feature>
<evidence type="ECO:0008006" key="5">
    <source>
        <dbReference type="Google" id="ProtNLM"/>
    </source>
</evidence>
<sequence length="416" mass="47463">MASQFLVPSQVFQSPLRSAASNSPLFFNFNGRSSYNGHSITIRTGKQLSLDTSKESTPKYGLTLDEISCSSIEPEMKDVLEKSLVNRIRFLSSDSKNRKIDLDEAERVLNSMLENGFKPDVETLTILINSLCKRGRTKKALEIFDLMNRIGTKPTVQTYNCLLKGLCYVGKVEEAHEMLTNMKKMMKIPLKPDIYSYTAVMDGLCKVGRSDEARELLKEAEELMGLKPNVITFNTLFQGYSREGRPLEGISVLKLMKKKNCFPDYISYATLLHGLLKWNEIREALKIYKEMERFGFEVELRMMGTLVRRLCRESRKEKSMLEDARQVFEKMTKRDSVLAEDQKTHELMIQALCARGRIEEAVSTLDLMYEKGRIPSGLCFDELIKELNAQGRLFAHSNLFGYAVKRGAFVEVNPGM</sequence>
<name>A0AAE1MK77_9FABA</name>
<dbReference type="PANTHER" id="PTHR47942:SF36">
    <property type="entry name" value="PPR CONTAINING PLANT-LIKE PROTEIN"/>
    <property type="match status" value="1"/>
</dbReference>
<accession>A0AAE1MK77</accession>
<dbReference type="Proteomes" id="UP001293593">
    <property type="component" value="Unassembled WGS sequence"/>
</dbReference>
<protein>
    <recommendedName>
        <fullName evidence="5">Pentatricopeptide repeat-containing protein</fullName>
    </recommendedName>
</protein>
<dbReference type="Pfam" id="PF01535">
    <property type="entry name" value="PPR"/>
    <property type="match status" value="1"/>
</dbReference>
<dbReference type="Pfam" id="PF13041">
    <property type="entry name" value="PPR_2"/>
    <property type="match status" value="2"/>
</dbReference>
<reference evidence="3" key="1">
    <citation type="submission" date="2023-10" db="EMBL/GenBank/DDBJ databases">
        <title>Chromosome-level genome of the transformable northern wattle, Acacia crassicarpa.</title>
        <authorList>
            <person name="Massaro I."/>
            <person name="Sinha N.R."/>
            <person name="Poethig S."/>
            <person name="Leichty A.R."/>
        </authorList>
    </citation>
    <scope>NUCLEOTIDE SEQUENCE</scope>
    <source>
        <strain evidence="3">Acra3RX</strain>
        <tissue evidence="3">Leaf</tissue>
    </source>
</reference>
<gene>
    <name evidence="3" type="ORF">QN277_025081</name>
</gene>